<name>A0ABV4BT93_9CLOT</name>
<evidence type="ECO:0000313" key="1">
    <source>
        <dbReference type="EMBL" id="MEY8002012.1"/>
    </source>
</evidence>
<sequence length="48" mass="5723">MYSVTLILPKNREKLEKKYAEVLADIVTKRLAHEELGYLIKEFEKKEN</sequence>
<keyword evidence="2" id="KW-1185">Reference proteome</keyword>
<gene>
    <name evidence="1" type="ORF">AB8U03_17850</name>
</gene>
<accession>A0ABV4BT93</accession>
<organism evidence="1 2">
    <name type="scientific">Clostridium moutaii</name>
    <dbReference type="NCBI Taxonomy" id="3240932"/>
    <lineage>
        <taxon>Bacteria</taxon>
        <taxon>Bacillati</taxon>
        <taxon>Bacillota</taxon>
        <taxon>Clostridia</taxon>
        <taxon>Eubacteriales</taxon>
        <taxon>Clostridiaceae</taxon>
        <taxon>Clostridium</taxon>
    </lineage>
</organism>
<dbReference type="Proteomes" id="UP001564657">
    <property type="component" value="Unassembled WGS sequence"/>
</dbReference>
<dbReference type="RefSeq" id="WP_369705909.1">
    <property type="nucleotide sequence ID" value="NZ_JBGEWD010000039.1"/>
</dbReference>
<comment type="caution">
    <text evidence="1">The sequence shown here is derived from an EMBL/GenBank/DDBJ whole genome shotgun (WGS) entry which is preliminary data.</text>
</comment>
<protein>
    <submittedName>
        <fullName evidence="1">Uncharacterized protein</fullName>
    </submittedName>
</protein>
<proteinExistence type="predicted"/>
<evidence type="ECO:0000313" key="2">
    <source>
        <dbReference type="Proteomes" id="UP001564657"/>
    </source>
</evidence>
<reference evidence="1 2" key="1">
    <citation type="submission" date="2024-08" db="EMBL/GenBank/DDBJ databases">
        <title>Clostridium lapicellarii sp. nov., and Clostridium renhuaiense sp. nov., two species isolated from the mud in a fermentation cellar used for producing sauce-flavour Chinese liquors.</title>
        <authorList>
            <person name="Yang F."/>
            <person name="Wang H."/>
            <person name="Chen L.Q."/>
            <person name="Zhou N."/>
            <person name="Lu J.J."/>
            <person name="Pu X.X."/>
            <person name="Wan B."/>
            <person name="Wang L."/>
            <person name="Liu S.J."/>
        </authorList>
    </citation>
    <scope>NUCLEOTIDE SEQUENCE [LARGE SCALE GENOMIC DNA]</scope>
    <source>
        <strain evidence="1 2">MT-5</strain>
    </source>
</reference>
<dbReference type="EMBL" id="JBGEWD010000039">
    <property type="protein sequence ID" value="MEY8002012.1"/>
    <property type="molecule type" value="Genomic_DNA"/>
</dbReference>